<proteinExistence type="predicted"/>
<dbReference type="EMBL" id="QEFB01000002">
    <property type="protein sequence ID" value="PWC07744.1"/>
    <property type="molecule type" value="Genomic_DNA"/>
</dbReference>
<keyword evidence="1" id="KW-1133">Transmembrane helix</keyword>
<protein>
    <recommendedName>
        <fullName evidence="4">Oligosaccharide repeat unit polymerase</fullName>
    </recommendedName>
</protein>
<evidence type="ECO:0000313" key="2">
    <source>
        <dbReference type="EMBL" id="PWC07744.1"/>
    </source>
</evidence>
<dbReference type="AlphaFoldDB" id="A0A2U1TFU0"/>
<feature type="transmembrane region" description="Helical" evidence="1">
    <location>
        <begin position="255"/>
        <end position="273"/>
    </location>
</feature>
<evidence type="ECO:0000256" key="1">
    <source>
        <dbReference type="SAM" id="Phobius"/>
    </source>
</evidence>
<sequence length="498" mass="53647">MWCVPLDDGMGDVTSADLATPTVPVRASKRWHVGQSVALVAITAVLSGVIPLTLVAQVDDVGLTDAWVFTAAIIVWGGVRLGWLIVAGMPRLFDFFFWMFCYIFMGIAPTVQLRSGLTSTTTPGIDEGLYLPTALIVCLGLGAYELGRLARMGRERSGLRSVSTQENALPTIALVDRRHTLLLVGVGLAASAYFLLSVGPGALLGSRAASFAAREGAWPDPAIRSVMYALAIYPLLVGAGAIAQLRRRAQAPKAVRLYTLSLVGCVVVLLLIVNPVGSARYTFGTVGFALAVYAGALVSGKRVRVTLASTLGAFLFLFPLADAFRSEEVKLTRNGFFGEYMSNPDYDAFWQVANAFSYWVDGLVIPFRQFLGSVLFWVPRALWADKPTDTGIVLANYRGYTFDNLSAPLWAELLVNGGVILVVVGFVLAGIGLRFMDTRLLLSFGLGGLWAVVGAIFPVYMTILMRGSLLQATGAMAVAVACVLFVRQRRNVERLDRA</sequence>
<accession>A0A2U1TFU0</accession>
<evidence type="ECO:0000313" key="3">
    <source>
        <dbReference type="Proteomes" id="UP000244962"/>
    </source>
</evidence>
<evidence type="ECO:0008006" key="4">
    <source>
        <dbReference type="Google" id="ProtNLM"/>
    </source>
</evidence>
<feature type="transmembrane region" description="Helical" evidence="1">
    <location>
        <begin position="92"/>
        <end position="109"/>
    </location>
</feature>
<feature type="transmembrane region" description="Helical" evidence="1">
    <location>
        <begin position="129"/>
        <end position="147"/>
    </location>
</feature>
<gene>
    <name evidence="2" type="ORF">DF223_04615</name>
</gene>
<feature type="transmembrane region" description="Helical" evidence="1">
    <location>
        <begin position="225"/>
        <end position="243"/>
    </location>
</feature>
<feature type="transmembrane region" description="Helical" evidence="1">
    <location>
        <begin position="181"/>
        <end position="205"/>
    </location>
</feature>
<comment type="caution">
    <text evidence="2">The sequence shown here is derived from an EMBL/GenBank/DDBJ whole genome shotgun (WGS) entry which is preliminary data.</text>
</comment>
<dbReference type="Proteomes" id="UP000244962">
    <property type="component" value="Unassembled WGS sequence"/>
</dbReference>
<keyword evidence="1" id="KW-0472">Membrane</keyword>
<organism evidence="2 3">
    <name type="scientific">Mycetocola zhujimingii</name>
    <dbReference type="NCBI Taxonomy" id="2079792"/>
    <lineage>
        <taxon>Bacteria</taxon>
        <taxon>Bacillati</taxon>
        <taxon>Actinomycetota</taxon>
        <taxon>Actinomycetes</taxon>
        <taxon>Micrococcales</taxon>
        <taxon>Microbacteriaceae</taxon>
        <taxon>Mycetocola</taxon>
    </lineage>
</organism>
<feature type="transmembrane region" description="Helical" evidence="1">
    <location>
        <begin position="36"/>
        <end position="54"/>
    </location>
</feature>
<keyword evidence="1" id="KW-0812">Transmembrane</keyword>
<feature type="transmembrane region" description="Helical" evidence="1">
    <location>
        <begin position="440"/>
        <end position="463"/>
    </location>
</feature>
<reference evidence="3" key="1">
    <citation type="submission" date="2018-04" db="EMBL/GenBank/DDBJ databases">
        <authorList>
            <person name="Liu S."/>
            <person name="Wang Z."/>
            <person name="Li J."/>
        </authorList>
    </citation>
    <scope>NUCLEOTIDE SEQUENCE [LARGE SCALE GENOMIC DNA]</scope>
    <source>
        <strain evidence="3">622</strain>
    </source>
</reference>
<feature type="transmembrane region" description="Helical" evidence="1">
    <location>
        <begin position="66"/>
        <end position="85"/>
    </location>
</feature>
<feature type="transmembrane region" description="Helical" evidence="1">
    <location>
        <begin position="279"/>
        <end position="298"/>
    </location>
</feature>
<feature type="transmembrane region" description="Helical" evidence="1">
    <location>
        <begin position="305"/>
        <end position="324"/>
    </location>
</feature>
<feature type="transmembrane region" description="Helical" evidence="1">
    <location>
        <begin position="413"/>
        <end position="433"/>
    </location>
</feature>
<keyword evidence="3" id="KW-1185">Reference proteome</keyword>
<name>A0A2U1TFU0_9MICO</name>
<feature type="transmembrane region" description="Helical" evidence="1">
    <location>
        <begin position="469"/>
        <end position="487"/>
    </location>
</feature>